<dbReference type="Proteomes" id="UP000731519">
    <property type="component" value="Unassembled WGS sequence"/>
</dbReference>
<gene>
    <name evidence="2" type="ORF">K701_29475</name>
</gene>
<evidence type="ECO:0000313" key="3">
    <source>
        <dbReference type="Proteomes" id="UP000731519"/>
    </source>
</evidence>
<sequence>MGCALCGINRRGHGRQYTETAGWHAWQQPTQQQIKDRMYARRAARQAAAPTQYHARTAWMADNTGEDGIPYCADCGTEGCRQWMRTDTRLTKRRMELAGINPKRRSGAGWGGVESRPF</sequence>
<dbReference type="EMBL" id="ASYR01000057">
    <property type="protein sequence ID" value="KAF0646298.1"/>
    <property type="molecule type" value="Genomic_DNA"/>
</dbReference>
<protein>
    <recommendedName>
        <fullName evidence="4">4Fe-4S Wbl-type domain-containing protein</fullName>
    </recommendedName>
</protein>
<feature type="region of interest" description="Disordered" evidence="1">
    <location>
        <begin position="99"/>
        <end position="118"/>
    </location>
</feature>
<comment type="caution">
    <text evidence="2">The sequence shown here is derived from an EMBL/GenBank/DDBJ whole genome shotgun (WGS) entry which is preliminary data.</text>
</comment>
<evidence type="ECO:0000313" key="2">
    <source>
        <dbReference type="EMBL" id="KAF0646298.1"/>
    </source>
</evidence>
<evidence type="ECO:0000256" key="1">
    <source>
        <dbReference type="SAM" id="MobiDB-lite"/>
    </source>
</evidence>
<reference evidence="2 3" key="1">
    <citation type="submission" date="2013-05" db="EMBL/GenBank/DDBJ databases">
        <title>Genome Sequence of Streptomyces fradiae.</title>
        <authorList>
            <person name="Kirby R."/>
        </authorList>
    </citation>
    <scope>NUCLEOTIDE SEQUENCE [LARGE SCALE GENOMIC DNA]</scope>
    <source>
        <strain evidence="2 3">ATCC 10745</strain>
    </source>
</reference>
<proteinExistence type="predicted"/>
<name>A0ABQ6XKI6_STRFR</name>
<keyword evidence="3" id="KW-1185">Reference proteome</keyword>
<evidence type="ECO:0008006" key="4">
    <source>
        <dbReference type="Google" id="ProtNLM"/>
    </source>
</evidence>
<accession>A0ABQ6XKI6</accession>
<organism evidence="2 3">
    <name type="scientific">Streptomyces fradiae ATCC 10745 = DSM 40063</name>
    <dbReference type="NCBI Taxonomy" id="1319510"/>
    <lineage>
        <taxon>Bacteria</taxon>
        <taxon>Bacillati</taxon>
        <taxon>Actinomycetota</taxon>
        <taxon>Actinomycetes</taxon>
        <taxon>Kitasatosporales</taxon>
        <taxon>Streptomycetaceae</taxon>
        <taxon>Streptomyces</taxon>
    </lineage>
</organism>